<keyword evidence="5" id="KW-0808">Transferase</keyword>
<dbReference type="PANTHER" id="PTHR41523">
    <property type="entry name" value="TWO-COMPONENT SYSTEM SENSOR PROTEIN"/>
    <property type="match status" value="1"/>
</dbReference>
<accession>A0ABQ4UPS7</accession>
<reference evidence="11" key="1">
    <citation type="journal article" date="2021" name="Front. Microbiol.">
        <title>Comprehensive Comparative Genomics and Phenotyping of Methylobacterium Species.</title>
        <authorList>
            <person name="Alessa O."/>
            <person name="Ogura Y."/>
            <person name="Fujitani Y."/>
            <person name="Takami H."/>
            <person name="Hayashi T."/>
            <person name="Sahin N."/>
            <person name="Tani A."/>
        </authorList>
    </citation>
    <scope>NUCLEOTIDE SEQUENCE</scope>
    <source>
        <strain evidence="11">DSM 14458</strain>
    </source>
</reference>
<keyword evidence="8" id="KW-0067">ATP-binding</keyword>
<evidence type="ECO:0000256" key="6">
    <source>
        <dbReference type="ARBA" id="ARBA00022741"/>
    </source>
</evidence>
<dbReference type="InterPro" id="IPR011102">
    <property type="entry name" value="Sig_transdc_His_kinase_HWE"/>
</dbReference>
<dbReference type="RefSeq" id="WP_137830417.1">
    <property type="nucleotide sequence ID" value="NZ_BPRE01000001.1"/>
</dbReference>
<dbReference type="EMBL" id="BPRE01000001">
    <property type="protein sequence ID" value="GJE73630.1"/>
    <property type="molecule type" value="Genomic_DNA"/>
</dbReference>
<comment type="caution">
    <text evidence="11">The sequence shown here is derived from an EMBL/GenBank/DDBJ whole genome shotgun (WGS) entry which is preliminary data.</text>
</comment>
<keyword evidence="7" id="KW-0418">Kinase</keyword>
<evidence type="ECO:0000256" key="7">
    <source>
        <dbReference type="ARBA" id="ARBA00022777"/>
    </source>
</evidence>
<dbReference type="PROSITE" id="PS50885">
    <property type="entry name" value="HAMP"/>
    <property type="match status" value="1"/>
</dbReference>
<comment type="subcellular location">
    <subcellularLocation>
        <location evidence="2">Membrane</location>
    </subcellularLocation>
</comment>
<dbReference type="PANTHER" id="PTHR41523:SF7">
    <property type="entry name" value="HISTIDINE KINASE"/>
    <property type="match status" value="1"/>
</dbReference>
<dbReference type="CDD" id="cd12914">
    <property type="entry name" value="PDC1_DGC_like"/>
    <property type="match status" value="1"/>
</dbReference>
<reference evidence="11" key="2">
    <citation type="submission" date="2021-08" db="EMBL/GenBank/DDBJ databases">
        <authorList>
            <person name="Tani A."/>
            <person name="Ola A."/>
            <person name="Ogura Y."/>
            <person name="Katsura K."/>
            <person name="Hayashi T."/>
        </authorList>
    </citation>
    <scope>NUCLEOTIDE SEQUENCE</scope>
    <source>
        <strain evidence="11">DSM 14458</strain>
    </source>
</reference>
<dbReference type="InterPro" id="IPR036890">
    <property type="entry name" value="HATPase_C_sf"/>
</dbReference>
<evidence type="ECO:0000256" key="9">
    <source>
        <dbReference type="SAM" id="Phobius"/>
    </source>
</evidence>
<feature type="transmembrane region" description="Helical" evidence="9">
    <location>
        <begin position="331"/>
        <end position="351"/>
    </location>
</feature>
<organism evidence="11 12">
    <name type="scientific">Methylorubrum suomiense</name>
    <dbReference type="NCBI Taxonomy" id="144191"/>
    <lineage>
        <taxon>Bacteria</taxon>
        <taxon>Pseudomonadati</taxon>
        <taxon>Pseudomonadota</taxon>
        <taxon>Alphaproteobacteria</taxon>
        <taxon>Hyphomicrobiales</taxon>
        <taxon>Methylobacteriaceae</taxon>
        <taxon>Methylorubrum</taxon>
    </lineage>
</organism>
<dbReference type="Proteomes" id="UP001055093">
    <property type="component" value="Unassembled WGS sequence"/>
</dbReference>
<dbReference type="InterPro" id="IPR003660">
    <property type="entry name" value="HAMP_dom"/>
</dbReference>
<dbReference type="Pfam" id="PF07536">
    <property type="entry name" value="HWE_HK"/>
    <property type="match status" value="1"/>
</dbReference>
<keyword evidence="9" id="KW-1133">Transmembrane helix</keyword>
<protein>
    <recommendedName>
        <fullName evidence="3">histidine kinase</fullName>
        <ecNumber evidence="3">2.7.13.3</ecNumber>
    </recommendedName>
</protein>
<dbReference type="EC" id="2.7.13.3" evidence="3"/>
<evidence type="ECO:0000256" key="3">
    <source>
        <dbReference type="ARBA" id="ARBA00012438"/>
    </source>
</evidence>
<feature type="domain" description="HAMP" evidence="10">
    <location>
        <begin position="352"/>
        <end position="404"/>
    </location>
</feature>
<name>A0ABQ4UPS7_9HYPH</name>
<evidence type="ECO:0000256" key="4">
    <source>
        <dbReference type="ARBA" id="ARBA00022553"/>
    </source>
</evidence>
<feature type="transmembrane region" description="Helical" evidence="9">
    <location>
        <begin position="36"/>
        <end position="57"/>
    </location>
</feature>
<evidence type="ECO:0000256" key="5">
    <source>
        <dbReference type="ARBA" id="ARBA00022679"/>
    </source>
</evidence>
<sequence length="602" mass="64609">MPTDAELAQPIPSRTGAFAARRVHPRWPLPVLPLRLLLALAFGTLGIVSTLVLALLVHGQATARLEEEVGAQLDELTAHMARTLDQGMFERWRDVQVAAALDTLRAPDAPLPAKRAVLERLQTTYPAYSILLLTDARGRIVATSNGLLEGADVGARDYFQAGRERPFVGDVHDAQLLAKLMPQANGEPLRLVDLAAPVLAPDGTFAGVIAAHLDWAWARNAVADFERTLTRQRAGTEILLLARDGLVLHGPPELLRRRLPPQTLAGTRHLGGGAKSSIGPKIGPWPDQAAPFLFATEPTRGYRDYPGLGWTVAARIDAGRALAPVRDLSKAITFSGLVVALAGSLLAWWLAGRLARPLNAVCAQADRLGRGEPLAVLAPTVVREIREIGQALDASARELRQRETARRLLVDELNHRVKNTLATVQSFAFQSFRGLDGAAARQRQAFEGRLLALSAAHNILTREHWAGAGLIAVVEEVLRPFQVGGTPISMSGPDLRLPPRVALGLGMVLHELCTNAAKHGALSVSDGRVAITWRVGAPEGGVRRLHLVWRETGGPPVAAPTRRGFGSRLIERGLSAELGGHARIDFPVDGVVCEIVSSVEAA</sequence>
<comment type="catalytic activity">
    <reaction evidence="1">
        <text>ATP + protein L-histidine = ADP + protein N-phospho-L-histidine.</text>
        <dbReference type="EC" id="2.7.13.3"/>
    </reaction>
</comment>
<evidence type="ECO:0000256" key="8">
    <source>
        <dbReference type="ARBA" id="ARBA00022840"/>
    </source>
</evidence>
<proteinExistence type="predicted"/>
<keyword evidence="9" id="KW-0812">Transmembrane</keyword>
<dbReference type="Gene3D" id="3.30.565.10">
    <property type="entry name" value="Histidine kinase-like ATPase, C-terminal domain"/>
    <property type="match status" value="1"/>
</dbReference>
<keyword evidence="9" id="KW-0472">Membrane</keyword>
<dbReference type="Gene3D" id="6.10.340.10">
    <property type="match status" value="1"/>
</dbReference>
<gene>
    <name evidence="11" type="ORF">BGCPKDLD_0196</name>
</gene>
<dbReference type="Gene3D" id="3.30.450.20">
    <property type="entry name" value="PAS domain"/>
    <property type="match status" value="1"/>
</dbReference>
<evidence type="ECO:0000313" key="12">
    <source>
        <dbReference type="Proteomes" id="UP001055093"/>
    </source>
</evidence>
<dbReference type="SMART" id="SM00911">
    <property type="entry name" value="HWE_HK"/>
    <property type="match status" value="1"/>
</dbReference>
<evidence type="ECO:0000259" key="10">
    <source>
        <dbReference type="PROSITE" id="PS50885"/>
    </source>
</evidence>
<keyword evidence="4" id="KW-0597">Phosphoprotein</keyword>
<evidence type="ECO:0000256" key="2">
    <source>
        <dbReference type="ARBA" id="ARBA00004370"/>
    </source>
</evidence>
<keyword evidence="12" id="KW-1185">Reference proteome</keyword>
<evidence type="ECO:0000313" key="11">
    <source>
        <dbReference type="EMBL" id="GJE73630.1"/>
    </source>
</evidence>
<evidence type="ECO:0000256" key="1">
    <source>
        <dbReference type="ARBA" id="ARBA00000085"/>
    </source>
</evidence>
<keyword evidence="6" id="KW-0547">Nucleotide-binding</keyword>